<evidence type="ECO:0000313" key="2">
    <source>
        <dbReference type="Proteomes" id="UP001519328"/>
    </source>
</evidence>
<comment type="caution">
    <text evidence="1">The sequence shown here is derived from an EMBL/GenBank/DDBJ whole genome shotgun (WGS) entry which is preliminary data.</text>
</comment>
<name>A0ABS4H9C5_9BACI</name>
<accession>A0ABS4H9C5</accession>
<reference evidence="1 2" key="1">
    <citation type="submission" date="2021-03" db="EMBL/GenBank/DDBJ databases">
        <title>Genomic Encyclopedia of Type Strains, Phase IV (KMG-IV): sequencing the most valuable type-strain genomes for metagenomic binning, comparative biology and taxonomic classification.</title>
        <authorList>
            <person name="Goeker M."/>
        </authorList>
    </citation>
    <scope>NUCLEOTIDE SEQUENCE [LARGE SCALE GENOMIC DNA]</scope>
    <source>
        <strain evidence="1 2">DSM 21085</strain>
    </source>
</reference>
<proteinExistence type="predicted"/>
<keyword evidence="2" id="KW-1185">Reference proteome</keyword>
<organism evidence="1 2">
    <name type="scientific">Virgibacillus litoralis</name>
    <dbReference type="NCBI Taxonomy" id="578221"/>
    <lineage>
        <taxon>Bacteria</taxon>
        <taxon>Bacillati</taxon>
        <taxon>Bacillota</taxon>
        <taxon>Bacilli</taxon>
        <taxon>Bacillales</taxon>
        <taxon>Bacillaceae</taxon>
        <taxon>Virgibacillus</taxon>
    </lineage>
</organism>
<dbReference type="Proteomes" id="UP001519328">
    <property type="component" value="Unassembled WGS sequence"/>
</dbReference>
<dbReference type="EMBL" id="JAGGKK010000001">
    <property type="protein sequence ID" value="MBP1947513.1"/>
    <property type="molecule type" value="Genomic_DNA"/>
</dbReference>
<protein>
    <recommendedName>
        <fullName evidence="3">Gluconate kinase</fullName>
    </recommendedName>
</protein>
<evidence type="ECO:0000313" key="1">
    <source>
        <dbReference type="EMBL" id="MBP1947513.1"/>
    </source>
</evidence>
<sequence length="96" mass="11466">MLEEIYDKDEFVRILVHFDIPDEIIYDRVIHSHRSTNIFRGPYSNFKEVLLRQQFESQLEDVVDPEVGEADHLFVIKDNEEVDSVIKEIVRIFKCL</sequence>
<evidence type="ECO:0008006" key="3">
    <source>
        <dbReference type="Google" id="ProtNLM"/>
    </source>
</evidence>
<gene>
    <name evidence="1" type="ORF">J2Z82_000436</name>
</gene>